<evidence type="ECO:0000259" key="1">
    <source>
        <dbReference type="PROSITE" id="PS50853"/>
    </source>
</evidence>
<keyword evidence="3" id="KW-1185">Reference proteome</keyword>
<accession>A0ABD3X8A2</accession>
<dbReference type="EMBL" id="JBJQND010000003">
    <property type="protein sequence ID" value="KAL3881896.1"/>
    <property type="molecule type" value="Genomic_DNA"/>
</dbReference>
<dbReference type="SUPFAM" id="SSF49265">
    <property type="entry name" value="Fibronectin type III"/>
    <property type="match status" value="1"/>
</dbReference>
<evidence type="ECO:0000313" key="2">
    <source>
        <dbReference type="EMBL" id="KAL3881896.1"/>
    </source>
</evidence>
<dbReference type="InterPro" id="IPR013783">
    <property type="entry name" value="Ig-like_fold"/>
</dbReference>
<dbReference type="InterPro" id="IPR036116">
    <property type="entry name" value="FN3_sf"/>
</dbReference>
<dbReference type="AlphaFoldDB" id="A0ABD3X8A2"/>
<dbReference type="SMART" id="SM00060">
    <property type="entry name" value="FN3"/>
    <property type="match status" value="2"/>
</dbReference>
<gene>
    <name evidence="2" type="ORF">ACJMK2_028283</name>
</gene>
<proteinExistence type="predicted"/>
<feature type="non-terminal residue" evidence="2">
    <location>
        <position position="1"/>
    </location>
</feature>
<name>A0ABD3X8A2_SINWO</name>
<feature type="non-terminal residue" evidence="2">
    <location>
        <position position="203"/>
    </location>
</feature>
<evidence type="ECO:0000313" key="3">
    <source>
        <dbReference type="Proteomes" id="UP001634394"/>
    </source>
</evidence>
<feature type="domain" description="Fibronectin type-III" evidence="1">
    <location>
        <begin position="1"/>
        <end position="94"/>
    </location>
</feature>
<sequence>NVTNLKGKSISSTEITVNWIAPVIRPGKSVYHVEVRDMIVGIIVQNLTADGYKNQSLTVSSLKEYWVYQFIVYASTSKGSSSPVHSDNVTTEEAAPEAPIDLDVIYYNGYNCNATVVNFTWKDPTLEDRNGKIVEYMIKITKGVAKTYIKSITDPDPYSKQSQTWWEIIEVLPDQENDLQVQAITETKIEGTKAKKSFKSITC</sequence>
<dbReference type="PROSITE" id="PS50853">
    <property type="entry name" value="FN3"/>
    <property type="match status" value="2"/>
</dbReference>
<dbReference type="Gene3D" id="2.60.40.10">
    <property type="entry name" value="Immunoglobulins"/>
    <property type="match status" value="2"/>
</dbReference>
<reference evidence="2 3" key="1">
    <citation type="submission" date="2024-11" db="EMBL/GenBank/DDBJ databases">
        <title>Chromosome-level genome assembly of the freshwater bivalve Anodonta woodiana.</title>
        <authorList>
            <person name="Chen X."/>
        </authorList>
    </citation>
    <scope>NUCLEOTIDE SEQUENCE [LARGE SCALE GENOMIC DNA]</scope>
    <source>
        <strain evidence="2">MN2024</strain>
        <tissue evidence="2">Gills</tissue>
    </source>
</reference>
<feature type="domain" description="Fibronectin type-III" evidence="1">
    <location>
        <begin position="98"/>
        <end position="203"/>
    </location>
</feature>
<dbReference type="InterPro" id="IPR003961">
    <property type="entry name" value="FN3_dom"/>
</dbReference>
<organism evidence="2 3">
    <name type="scientific">Sinanodonta woodiana</name>
    <name type="common">Chinese pond mussel</name>
    <name type="synonym">Anodonta woodiana</name>
    <dbReference type="NCBI Taxonomy" id="1069815"/>
    <lineage>
        <taxon>Eukaryota</taxon>
        <taxon>Metazoa</taxon>
        <taxon>Spiralia</taxon>
        <taxon>Lophotrochozoa</taxon>
        <taxon>Mollusca</taxon>
        <taxon>Bivalvia</taxon>
        <taxon>Autobranchia</taxon>
        <taxon>Heteroconchia</taxon>
        <taxon>Palaeoheterodonta</taxon>
        <taxon>Unionida</taxon>
        <taxon>Unionoidea</taxon>
        <taxon>Unionidae</taxon>
        <taxon>Unioninae</taxon>
        <taxon>Sinanodonta</taxon>
    </lineage>
</organism>
<protein>
    <recommendedName>
        <fullName evidence="1">Fibronectin type-III domain-containing protein</fullName>
    </recommendedName>
</protein>
<dbReference type="CDD" id="cd00063">
    <property type="entry name" value="FN3"/>
    <property type="match status" value="1"/>
</dbReference>
<dbReference type="Pfam" id="PF00041">
    <property type="entry name" value="fn3"/>
    <property type="match status" value="1"/>
</dbReference>
<comment type="caution">
    <text evidence="2">The sequence shown here is derived from an EMBL/GenBank/DDBJ whole genome shotgun (WGS) entry which is preliminary data.</text>
</comment>
<dbReference type="Proteomes" id="UP001634394">
    <property type="component" value="Unassembled WGS sequence"/>
</dbReference>